<dbReference type="Gene3D" id="3.60.40.10">
    <property type="entry name" value="PPM-type phosphatase domain"/>
    <property type="match status" value="1"/>
</dbReference>
<dbReference type="AlphaFoldDB" id="A0A6C0C9K6"/>
<dbReference type="InterPro" id="IPR039123">
    <property type="entry name" value="PPTC7"/>
</dbReference>
<name>A0A6C0C9K6_9ZZZZ</name>
<proteinExistence type="predicted"/>
<feature type="region of interest" description="Disordered" evidence="1">
    <location>
        <begin position="1"/>
        <end position="23"/>
    </location>
</feature>
<protein>
    <recommendedName>
        <fullName evidence="2">PPM-type phosphatase domain-containing protein</fullName>
    </recommendedName>
</protein>
<evidence type="ECO:0000256" key="1">
    <source>
        <dbReference type="SAM" id="MobiDB-lite"/>
    </source>
</evidence>
<feature type="domain" description="PPM-type phosphatase" evidence="2">
    <location>
        <begin position="43"/>
        <end position="306"/>
    </location>
</feature>
<reference evidence="3" key="1">
    <citation type="journal article" date="2020" name="Nature">
        <title>Giant virus diversity and host interactions through global metagenomics.</title>
        <authorList>
            <person name="Schulz F."/>
            <person name="Roux S."/>
            <person name="Paez-Espino D."/>
            <person name="Jungbluth S."/>
            <person name="Walsh D.A."/>
            <person name="Denef V.J."/>
            <person name="McMahon K.D."/>
            <person name="Konstantinidis K.T."/>
            <person name="Eloe-Fadrosh E.A."/>
            <person name="Kyrpides N.C."/>
            <person name="Woyke T."/>
        </authorList>
    </citation>
    <scope>NUCLEOTIDE SEQUENCE</scope>
    <source>
        <strain evidence="3">GVMAG-M-3300020192-26</strain>
    </source>
</reference>
<evidence type="ECO:0000313" key="3">
    <source>
        <dbReference type="EMBL" id="QHT00174.1"/>
    </source>
</evidence>
<organism evidence="3">
    <name type="scientific">viral metagenome</name>
    <dbReference type="NCBI Taxonomy" id="1070528"/>
    <lineage>
        <taxon>unclassified sequences</taxon>
        <taxon>metagenomes</taxon>
        <taxon>organismal metagenomes</taxon>
    </lineage>
</organism>
<evidence type="ECO:0000259" key="2">
    <source>
        <dbReference type="PROSITE" id="PS51746"/>
    </source>
</evidence>
<dbReference type="PANTHER" id="PTHR12320">
    <property type="entry name" value="PROTEIN PHOSPHATASE 2C"/>
    <property type="match status" value="1"/>
</dbReference>
<sequence length="307" mass="34333">MGKIAKRNETVHNKPLEQTHQKKVDNRKYQQLFQKMNISEKRTISYASASQSKCTIDTIHLDRDSPLGEDGHIIKEQGNHLHAAVFDGVGGARNSRQIVEFLKHYVRTNGTIYGKLGEIKITPPLIPPTGASTIACANISSSRLDCMVVGDSVVQVYRNAKLVFSTRPLQHSWNMPAQVKFKGNVFDCSMAPTFQAFLLQLNDVIILSTDGMTDNLFIEEIEDLLSRWKEPTTISQLLVATVKRKINMKSVATPFGKSIEKLLSDSVALQEFKNGLSSKNDNIEEELKKMITQAKDDDCTVIAVRID</sequence>
<dbReference type="PROSITE" id="PS51746">
    <property type="entry name" value="PPM_2"/>
    <property type="match status" value="1"/>
</dbReference>
<dbReference type="EMBL" id="MN739353">
    <property type="protein sequence ID" value="QHT00174.1"/>
    <property type="molecule type" value="Genomic_DNA"/>
</dbReference>
<dbReference type="InterPro" id="IPR001932">
    <property type="entry name" value="PPM-type_phosphatase-like_dom"/>
</dbReference>
<dbReference type="InterPro" id="IPR036457">
    <property type="entry name" value="PPM-type-like_dom_sf"/>
</dbReference>
<dbReference type="PANTHER" id="PTHR12320:SF1">
    <property type="entry name" value="PROTEIN PHOSPHATASE PTC7 HOMOLOG"/>
    <property type="match status" value="1"/>
</dbReference>
<accession>A0A6C0C9K6</accession>
<dbReference type="SUPFAM" id="SSF81606">
    <property type="entry name" value="PP2C-like"/>
    <property type="match status" value="1"/>
</dbReference>
<dbReference type="GO" id="GO:0004722">
    <property type="term" value="F:protein serine/threonine phosphatase activity"/>
    <property type="evidence" value="ECO:0007669"/>
    <property type="project" value="TreeGrafter"/>
</dbReference>
<dbReference type="SMART" id="SM00332">
    <property type="entry name" value="PP2Cc"/>
    <property type="match status" value="1"/>
</dbReference>